<reference evidence="3" key="1">
    <citation type="submission" date="2014-09" db="EMBL/GenBank/DDBJ databases">
        <authorList>
            <person name="Sharma Rahul"/>
            <person name="Thines Marco"/>
        </authorList>
    </citation>
    <scope>NUCLEOTIDE SEQUENCE [LARGE SCALE GENOMIC DNA]</scope>
</reference>
<evidence type="ECO:0000256" key="1">
    <source>
        <dbReference type="SAM" id="MobiDB-lite"/>
    </source>
</evidence>
<feature type="region of interest" description="Disordered" evidence="1">
    <location>
        <begin position="23"/>
        <end position="46"/>
    </location>
</feature>
<dbReference type="AlphaFoldDB" id="A0A0P1AB17"/>
<proteinExistence type="predicted"/>
<keyword evidence="3" id="KW-1185">Reference proteome</keyword>
<dbReference type="GeneID" id="36401030"/>
<evidence type="ECO:0000313" key="3">
    <source>
        <dbReference type="Proteomes" id="UP000054928"/>
    </source>
</evidence>
<evidence type="ECO:0000313" key="2">
    <source>
        <dbReference type="EMBL" id="CEG37929.1"/>
    </source>
</evidence>
<dbReference type="EMBL" id="CCYD01000291">
    <property type="protein sequence ID" value="CEG37929.1"/>
    <property type="molecule type" value="Genomic_DNA"/>
</dbReference>
<accession>A0A0P1AB17</accession>
<dbReference type="RefSeq" id="XP_024574298.1">
    <property type="nucleotide sequence ID" value="XM_024723308.1"/>
</dbReference>
<dbReference type="Proteomes" id="UP000054928">
    <property type="component" value="Unassembled WGS sequence"/>
</dbReference>
<protein>
    <submittedName>
        <fullName evidence="2">Uncharacterized protein</fullName>
    </submittedName>
</protein>
<sequence>MINNEKLLFDSAACDRHGLLEYPAPDAVGSGRQSRSRLPLQSEAMRSGYSEFPEMQPDESKMKRALQVKVPKGSVPDLLEIAIPVFFCSIHRGSRKNPLRQRMQLATIVESSEITKGSEAERTR</sequence>
<organism evidence="2 3">
    <name type="scientific">Plasmopara halstedii</name>
    <name type="common">Downy mildew of sunflower</name>
    <dbReference type="NCBI Taxonomy" id="4781"/>
    <lineage>
        <taxon>Eukaryota</taxon>
        <taxon>Sar</taxon>
        <taxon>Stramenopiles</taxon>
        <taxon>Oomycota</taxon>
        <taxon>Peronosporomycetes</taxon>
        <taxon>Peronosporales</taxon>
        <taxon>Peronosporaceae</taxon>
        <taxon>Plasmopara</taxon>
    </lineage>
</organism>
<name>A0A0P1AB17_PLAHL</name>